<keyword evidence="1" id="KW-0175">Coiled coil</keyword>
<name>A0A7H2BGE8_9MICC</name>
<proteinExistence type="predicted"/>
<evidence type="ECO:0000313" key="3">
    <source>
        <dbReference type="Proteomes" id="UP000516404"/>
    </source>
</evidence>
<sequence length="203" mass="22882">MTYKYRDPKRAGNNPTTVDSQRVMVLEKKLEVSAANYAGMRKVAERLERERDKARDERDSVQLKLNTVLDSRDLAIGKEKDKLKEERKRGKARLEEQANTLRAAYQGRIDELEKKVAEYENPAHAGKLDAEAVNALEQIIDERDARIIDLEQQLQSFMSIQDSVVFEGTLETAQLFGGSIIDLTPGVLADLGGKRLRLVVTAP</sequence>
<dbReference type="RefSeq" id="WP_190725340.1">
    <property type="nucleotide sequence ID" value="NZ_CP061539.1"/>
</dbReference>
<organism evidence="2 3">
    <name type="scientific">Rothia terrae</name>
    <dbReference type="NCBI Taxonomy" id="396015"/>
    <lineage>
        <taxon>Bacteria</taxon>
        <taxon>Bacillati</taxon>
        <taxon>Actinomycetota</taxon>
        <taxon>Actinomycetes</taxon>
        <taxon>Micrococcales</taxon>
        <taxon>Micrococcaceae</taxon>
        <taxon>Rothia</taxon>
    </lineage>
</organism>
<dbReference type="AlphaFoldDB" id="A0A7H2BGE8"/>
<evidence type="ECO:0000256" key="1">
    <source>
        <dbReference type="SAM" id="Coils"/>
    </source>
</evidence>
<evidence type="ECO:0000313" key="2">
    <source>
        <dbReference type="EMBL" id="QNV38744.1"/>
    </source>
</evidence>
<protein>
    <submittedName>
        <fullName evidence="2">Uncharacterized protein</fullName>
    </submittedName>
</protein>
<feature type="coiled-coil region" evidence="1">
    <location>
        <begin position="37"/>
        <end position="153"/>
    </location>
</feature>
<keyword evidence="3" id="KW-1185">Reference proteome</keyword>
<reference evidence="2 3" key="1">
    <citation type="submission" date="2020-09" db="EMBL/GenBank/DDBJ databases">
        <title>Investigation of environmental microbes.</title>
        <authorList>
            <person name="Ou Y."/>
            <person name="Kang Q."/>
        </authorList>
    </citation>
    <scope>NUCLEOTIDE SEQUENCE [LARGE SCALE GENOMIC DNA]</scope>
    <source>
        <strain evidence="2 3">KJZ-14</strain>
    </source>
</reference>
<dbReference type="Proteomes" id="UP000516404">
    <property type="component" value="Chromosome"/>
</dbReference>
<dbReference type="GeneID" id="96623734"/>
<accession>A0A7H2BGE8</accession>
<dbReference type="KEGG" id="rter:IDM49_05755"/>
<gene>
    <name evidence="2" type="ORF">IDM49_05755</name>
</gene>
<dbReference type="EMBL" id="CP061539">
    <property type="protein sequence ID" value="QNV38744.1"/>
    <property type="molecule type" value="Genomic_DNA"/>
</dbReference>